<evidence type="ECO:0000313" key="2">
    <source>
        <dbReference type="EMBL" id="KAK2706928.1"/>
    </source>
</evidence>
<keyword evidence="1" id="KW-0472">Membrane</keyword>
<comment type="caution">
    <text evidence="2">The sequence shown here is derived from an EMBL/GenBank/DDBJ whole genome shotgun (WGS) entry which is preliminary data.</text>
</comment>
<accession>A0AA88H8M2</accession>
<keyword evidence="1" id="KW-0812">Transmembrane</keyword>
<protein>
    <submittedName>
        <fullName evidence="2">Uncharacterized protein</fullName>
    </submittedName>
</protein>
<reference evidence="2" key="1">
    <citation type="submission" date="2023-07" db="EMBL/GenBank/DDBJ databases">
        <title>Chromosome-level genome assembly of Artemia franciscana.</title>
        <authorList>
            <person name="Jo E."/>
        </authorList>
    </citation>
    <scope>NUCLEOTIDE SEQUENCE</scope>
    <source>
        <tissue evidence="2">Whole body</tissue>
    </source>
</reference>
<dbReference type="Proteomes" id="UP001187531">
    <property type="component" value="Unassembled WGS sequence"/>
</dbReference>
<dbReference type="AlphaFoldDB" id="A0AA88H8M2"/>
<evidence type="ECO:0000313" key="3">
    <source>
        <dbReference type="Proteomes" id="UP001187531"/>
    </source>
</evidence>
<evidence type="ECO:0000256" key="1">
    <source>
        <dbReference type="SAM" id="Phobius"/>
    </source>
</evidence>
<sequence length="281" mass="33438">MDLNRDVIQLGSEEIPKETVALIILGFLAVLVLGFRAIVIAPRTRKLAQYSQAQAIKPAKEPVYYYTKIKSQLERPITKRQKRNWDYQYEMYPERSSSYKYDSSSFYNPTKAPSYRYEPNYYFETFTPYDLVKRRRQKDYYTTSSSSSRPSSKKKRKYLKYDSDFDSHSIKYEDPYKLNEFREILHDIRDLLSDTKPQASDRRYDVYMPPAVSKPSSLKWYEWLFPLLAITATVAFLAETYMKLPQIPDARVRTSEAQKVLQQVIDVFTNEIQVWKRNYRN</sequence>
<proteinExistence type="predicted"/>
<name>A0AA88H8M2_ARTSF</name>
<keyword evidence="1" id="KW-1133">Transmembrane helix</keyword>
<dbReference type="EMBL" id="JAVRJZ010000019">
    <property type="protein sequence ID" value="KAK2706928.1"/>
    <property type="molecule type" value="Genomic_DNA"/>
</dbReference>
<gene>
    <name evidence="2" type="ORF">QYM36_014826</name>
</gene>
<keyword evidence="3" id="KW-1185">Reference proteome</keyword>
<feature type="transmembrane region" description="Helical" evidence="1">
    <location>
        <begin position="20"/>
        <end position="39"/>
    </location>
</feature>
<organism evidence="2 3">
    <name type="scientific">Artemia franciscana</name>
    <name type="common">Brine shrimp</name>
    <name type="synonym">Artemia sanfranciscana</name>
    <dbReference type="NCBI Taxonomy" id="6661"/>
    <lineage>
        <taxon>Eukaryota</taxon>
        <taxon>Metazoa</taxon>
        <taxon>Ecdysozoa</taxon>
        <taxon>Arthropoda</taxon>
        <taxon>Crustacea</taxon>
        <taxon>Branchiopoda</taxon>
        <taxon>Anostraca</taxon>
        <taxon>Artemiidae</taxon>
        <taxon>Artemia</taxon>
    </lineage>
</organism>